<organism evidence="11 12">
    <name type="scientific">Sphingomonas telluris</name>
    <dbReference type="NCBI Taxonomy" id="2907998"/>
    <lineage>
        <taxon>Bacteria</taxon>
        <taxon>Pseudomonadati</taxon>
        <taxon>Pseudomonadota</taxon>
        <taxon>Alphaproteobacteria</taxon>
        <taxon>Sphingomonadales</taxon>
        <taxon>Sphingomonadaceae</taxon>
        <taxon>Sphingomonas</taxon>
    </lineage>
</organism>
<dbReference type="InterPro" id="IPR025404">
    <property type="entry name" value="DUF4130"/>
</dbReference>
<feature type="domain" description="Uracil-DNA glycosylase-like" evidence="10">
    <location>
        <begin position="310"/>
        <end position="470"/>
    </location>
</feature>
<evidence type="ECO:0000256" key="9">
    <source>
        <dbReference type="ARBA" id="ARBA00023204"/>
    </source>
</evidence>
<dbReference type="NCBIfam" id="TIGR03915">
    <property type="entry name" value="SAM_7_link_chp"/>
    <property type="match status" value="1"/>
</dbReference>
<dbReference type="RefSeq" id="WP_241447189.1">
    <property type="nucleotide sequence ID" value="NZ_JAKZHW010000001.1"/>
</dbReference>
<name>A0ABS9VN42_9SPHN</name>
<evidence type="ECO:0000256" key="5">
    <source>
        <dbReference type="ARBA" id="ARBA00022763"/>
    </source>
</evidence>
<evidence type="ECO:0000313" key="12">
    <source>
        <dbReference type="Proteomes" id="UP001203058"/>
    </source>
</evidence>
<protein>
    <recommendedName>
        <fullName evidence="2">Type-4 uracil-DNA glycosylase</fullName>
    </recommendedName>
</protein>
<dbReference type="SMART" id="SM00987">
    <property type="entry name" value="UreE_C"/>
    <property type="match status" value="1"/>
</dbReference>
<dbReference type="Pfam" id="PF03167">
    <property type="entry name" value="UDG"/>
    <property type="match status" value="1"/>
</dbReference>
<comment type="similarity">
    <text evidence="1">Belongs to the uracil-DNA glycosylase (UDG) superfamily. Type 4 (UDGa) family.</text>
</comment>
<evidence type="ECO:0000256" key="6">
    <source>
        <dbReference type="ARBA" id="ARBA00022801"/>
    </source>
</evidence>
<evidence type="ECO:0000256" key="3">
    <source>
        <dbReference type="ARBA" id="ARBA00022485"/>
    </source>
</evidence>
<evidence type="ECO:0000256" key="7">
    <source>
        <dbReference type="ARBA" id="ARBA00023004"/>
    </source>
</evidence>
<evidence type="ECO:0000256" key="4">
    <source>
        <dbReference type="ARBA" id="ARBA00022723"/>
    </source>
</evidence>
<comment type="caution">
    <text evidence="11">The sequence shown here is derived from an EMBL/GenBank/DDBJ whole genome shotgun (WGS) entry which is preliminary data.</text>
</comment>
<dbReference type="NCBIfam" id="TIGR03914">
    <property type="entry name" value="UDG_fam_dom"/>
    <property type="match status" value="1"/>
</dbReference>
<dbReference type="Proteomes" id="UP001203058">
    <property type="component" value="Unassembled WGS sequence"/>
</dbReference>
<dbReference type="InterPro" id="IPR051536">
    <property type="entry name" value="UDG_Type-4/5"/>
</dbReference>
<evidence type="ECO:0000256" key="8">
    <source>
        <dbReference type="ARBA" id="ARBA00023014"/>
    </source>
</evidence>
<evidence type="ECO:0000256" key="1">
    <source>
        <dbReference type="ARBA" id="ARBA00006521"/>
    </source>
</evidence>
<dbReference type="Pfam" id="PF13566">
    <property type="entry name" value="DUF4130"/>
    <property type="match status" value="1"/>
</dbReference>
<proteinExistence type="inferred from homology"/>
<keyword evidence="5" id="KW-0227">DNA damage</keyword>
<sequence>MLREGPMIDAHRVTLAAQDDFEGWRDAARDLAEAGVPPSAIIWRVDGGPDDLFATDATQPKGASFAVPRAFIDLAKSVVCHSDPERFALLYAMLWKLRTNRNAFEDRADPLVDRLERLAKEVRRDVHKMHAFVRFREINDRFVAFFEPDHHIVRHTAGFFVRRFTNMRWSILTPELSIYWDGEALTEGPGAARAEAPGGDPLEAMWKTYYASIFNPARLKVGAMLKEMPKKYWRNMPETSLVQPLIANARTRELEMIDRAAAKTGLKHALEAERSIEPGGNLRASWEALFKEARGCTRCDLYKHATQTVFGEGPLDASIMFVGEQPGDQEDLAGRPFVGPAGQVFDEALEKAGIPRSQVYVTNAVKHFKFEQKGKKRVHSKPNAGEIEACRWWIDQERSLIRPPVTVALGATAARSVLDKVVTISKVRGSPIPLAEGGECWVTVHPSFLLRIPEPERRVEERQKFVDDLKRIRDRAEKLTA</sequence>
<dbReference type="Gene3D" id="3.40.470.10">
    <property type="entry name" value="Uracil-DNA glycosylase-like domain"/>
    <property type="match status" value="1"/>
</dbReference>
<accession>A0ABS9VN42</accession>
<keyword evidence="8" id="KW-0411">Iron-sulfur</keyword>
<dbReference type="SMART" id="SM00986">
    <property type="entry name" value="UDG"/>
    <property type="match status" value="1"/>
</dbReference>
<evidence type="ECO:0000259" key="10">
    <source>
        <dbReference type="SMART" id="SM00986"/>
    </source>
</evidence>
<dbReference type="InterPro" id="IPR023875">
    <property type="entry name" value="DNA_repair_put"/>
</dbReference>
<dbReference type="PANTHER" id="PTHR33693">
    <property type="entry name" value="TYPE-5 URACIL-DNA GLYCOSYLASE"/>
    <property type="match status" value="1"/>
</dbReference>
<keyword evidence="6" id="KW-0378">Hydrolase</keyword>
<dbReference type="SUPFAM" id="SSF52141">
    <property type="entry name" value="Uracil-DNA glycosylase-like"/>
    <property type="match status" value="1"/>
</dbReference>
<dbReference type="InterPro" id="IPR005273">
    <property type="entry name" value="Ura-DNA_glyco_family4"/>
</dbReference>
<dbReference type="InterPro" id="IPR005122">
    <property type="entry name" value="Uracil-DNA_glycosylase-like"/>
</dbReference>
<dbReference type="PANTHER" id="PTHR33693:SF9">
    <property type="entry name" value="TYPE-4 URACIL-DNA GLYCOSYLASE"/>
    <property type="match status" value="1"/>
</dbReference>
<keyword evidence="4" id="KW-0479">Metal-binding</keyword>
<gene>
    <name evidence="11" type="ORF">LZ016_09795</name>
</gene>
<keyword evidence="9" id="KW-0234">DNA repair</keyword>
<dbReference type="CDD" id="cd10030">
    <property type="entry name" value="UDG-F4_TTUDGA_SPO1dp_like"/>
    <property type="match status" value="1"/>
</dbReference>
<dbReference type="NCBIfam" id="TIGR00758">
    <property type="entry name" value="UDG_fam4"/>
    <property type="match status" value="1"/>
</dbReference>
<keyword evidence="7" id="KW-0408">Iron</keyword>
<keyword evidence="3" id="KW-0004">4Fe-4S</keyword>
<dbReference type="EMBL" id="JAKZHW010000001">
    <property type="protein sequence ID" value="MCH8616390.1"/>
    <property type="molecule type" value="Genomic_DNA"/>
</dbReference>
<evidence type="ECO:0000313" key="11">
    <source>
        <dbReference type="EMBL" id="MCH8616390.1"/>
    </source>
</evidence>
<reference evidence="11 12" key="1">
    <citation type="submission" date="2022-03" db="EMBL/GenBank/DDBJ databases">
        <authorList>
            <person name="Jo J.-H."/>
            <person name="Im W.-T."/>
        </authorList>
    </citation>
    <scope>NUCLEOTIDE SEQUENCE [LARGE SCALE GENOMIC DNA]</scope>
    <source>
        <strain evidence="11 12">SM33</strain>
    </source>
</reference>
<evidence type="ECO:0000256" key="2">
    <source>
        <dbReference type="ARBA" id="ARBA00019403"/>
    </source>
</evidence>
<dbReference type="InterPro" id="IPR036895">
    <property type="entry name" value="Uracil-DNA_glycosylase-like_sf"/>
</dbReference>
<keyword evidence="12" id="KW-1185">Reference proteome</keyword>